<organism evidence="3 4">
    <name type="scientific">Candolleomyces eurysporus</name>
    <dbReference type="NCBI Taxonomy" id="2828524"/>
    <lineage>
        <taxon>Eukaryota</taxon>
        <taxon>Fungi</taxon>
        <taxon>Dikarya</taxon>
        <taxon>Basidiomycota</taxon>
        <taxon>Agaricomycotina</taxon>
        <taxon>Agaricomycetes</taxon>
        <taxon>Agaricomycetidae</taxon>
        <taxon>Agaricales</taxon>
        <taxon>Agaricineae</taxon>
        <taxon>Psathyrellaceae</taxon>
        <taxon>Candolleomyces</taxon>
    </lineage>
</organism>
<accession>A0A9W8M8N9</accession>
<reference evidence="3" key="1">
    <citation type="submission" date="2022-06" db="EMBL/GenBank/DDBJ databases">
        <title>Genome Sequence of Candolleomyces eurysporus.</title>
        <authorList>
            <person name="Buettner E."/>
        </authorList>
    </citation>
    <scope>NUCLEOTIDE SEQUENCE</scope>
    <source>
        <strain evidence="3">VTCC 930004</strain>
    </source>
</reference>
<keyword evidence="2" id="KW-0472">Membrane</keyword>
<evidence type="ECO:0000256" key="2">
    <source>
        <dbReference type="SAM" id="Phobius"/>
    </source>
</evidence>
<gene>
    <name evidence="3" type="ORF">H1R20_g16253</name>
</gene>
<proteinExistence type="predicted"/>
<feature type="compositionally biased region" description="Acidic residues" evidence="1">
    <location>
        <begin position="224"/>
        <end position="235"/>
    </location>
</feature>
<evidence type="ECO:0000313" key="4">
    <source>
        <dbReference type="Proteomes" id="UP001140091"/>
    </source>
</evidence>
<evidence type="ECO:0000256" key="1">
    <source>
        <dbReference type="SAM" id="MobiDB-lite"/>
    </source>
</evidence>
<keyword evidence="2" id="KW-0812">Transmembrane</keyword>
<keyword evidence="4" id="KW-1185">Reference proteome</keyword>
<feature type="transmembrane region" description="Helical" evidence="2">
    <location>
        <begin position="76"/>
        <end position="97"/>
    </location>
</feature>
<comment type="caution">
    <text evidence="3">The sequence shown here is derived from an EMBL/GenBank/DDBJ whole genome shotgun (WGS) entry which is preliminary data.</text>
</comment>
<dbReference type="OrthoDB" id="3062801at2759"/>
<dbReference type="AlphaFoldDB" id="A0A9W8M8N9"/>
<dbReference type="EMBL" id="JANBPK010001746">
    <property type="protein sequence ID" value="KAJ2920842.1"/>
    <property type="molecule type" value="Genomic_DNA"/>
</dbReference>
<dbReference type="Proteomes" id="UP001140091">
    <property type="component" value="Unassembled WGS sequence"/>
</dbReference>
<feature type="transmembrane region" description="Helical" evidence="2">
    <location>
        <begin position="28"/>
        <end position="55"/>
    </location>
</feature>
<protein>
    <submittedName>
        <fullName evidence="3">Uncharacterized protein</fullName>
    </submittedName>
</protein>
<feature type="compositionally biased region" description="Polar residues" evidence="1">
    <location>
        <begin position="144"/>
        <end position="159"/>
    </location>
</feature>
<name>A0A9W8M8N9_9AGAR</name>
<keyword evidence="2" id="KW-1133">Transmembrane helix</keyword>
<sequence length="235" mass="25995">MRAPHKAIQWAQETQAKGLTLKSLVWNAWLMLALPAIWLVWSLLFYIICIMIFVWRVRIENSPGHFDQGITAAARVGISLILAAGLAYLVLAVRKFVKFSENHSFKTYFNTWMTLKQKSASSSWVVIESSDPILPKAPAWHQYPQDTMKSSTGVSQSGHRQGAPHPSQSDPNANGGGNLSNNVRWGAPQYQSPPRARTGREQSDGPARISVAQSMGASIPSIDLELDELNPSDTR</sequence>
<evidence type="ECO:0000313" key="3">
    <source>
        <dbReference type="EMBL" id="KAJ2920842.1"/>
    </source>
</evidence>
<feature type="region of interest" description="Disordered" evidence="1">
    <location>
        <begin position="144"/>
        <end position="235"/>
    </location>
</feature>
<feature type="non-terminal residue" evidence="3">
    <location>
        <position position="235"/>
    </location>
</feature>